<evidence type="ECO:0000313" key="2">
    <source>
        <dbReference type="Proteomes" id="UP000015106"/>
    </source>
</evidence>
<sequence length="175" mass="19616">MPVVLFGGMLNFIFMHDARLGVLKYDLGTSCLSEIELPFVIQIAHFDSHALIMPEDGQLGIAKLNGLNLSVYWRAVCHDQVATWTGSEVVDLKKHLPAGDPMIPHTELVGSVERTATICATTNLGTYMIDLKSLRSKKLTSELHLFNHRWAMFLYFSFYNPPVGQFENMVDLGES</sequence>
<reference evidence="1" key="3">
    <citation type="submission" date="2022-06" db="UniProtKB">
        <authorList>
            <consortium name="EnsemblPlants"/>
        </authorList>
    </citation>
    <scope>IDENTIFICATION</scope>
</reference>
<dbReference type="Proteomes" id="UP000015106">
    <property type="component" value="Chromosome 7"/>
</dbReference>
<dbReference type="Gramene" id="TuG1812G0700005894.01.T02">
    <property type="protein sequence ID" value="TuG1812G0700005894.01.T02"/>
    <property type="gene ID" value="TuG1812G0700005894.01"/>
</dbReference>
<dbReference type="EnsemblPlants" id="TuG1812G0700005894.01.T02">
    <property type="protein sequence ID" value="TuG1812G0700005894.01.T02"/>
    <property type="gene ID" value="TuG1812G0700005894.01"/>
</dbReference>
<dbReference type="PANTHER" id="PTHR33186">
    <property type="entry name" value="OS10G0136150 PROTEIN-RELATED"/>
    <property type="match status" value="1"/>
</dbReference>
<reference evidence="2" key="1">
    <citation type="journal article" date="2013" name="Nature">
        <title>Draft genome of the wheat A-genome progenitor Triticum urartu.</title>
        <authorList>
            <person name="Ling H.Q."/>
            <person name="Zhao S."/>
            <person name="Liu D."/>
            <person name="Wang J."/>
            <person name="Sun H."/>
            <person name="Zhang C."/>
            <person name="Fan H."/>
            <person name="Li D."/>
            <person name="Dong L."/>
            <person name="Tao Y."/>
            <person name="Gao C."/>
            <person name="Wu H."/>
            <person name="Li Y."/>
            <person name="Cui Y."/>
            <person name="Guo X."/>
            <person name="Zheng S."/>
            <person name="Wang B."/>
            <person name="Yu K."/>
            <person name="Liang Q."/>
            <person name="Yang W."/>
            <person name="Lou X."/>
            <person name="Chen J."/>
            <person name="Feng M."/>
            <person name="Jian J."/>
            <person name="Zhang X."/>
            <person name="Luo G."/>
            <person name="Jiang Y."/>
            <person name="Liu J."/>
            <person name="Wang Z."/>
            <person name="Sha Y."/>
            <person name="Zhang B."/>
            <person name="Wu H."/>
            <person name="Tang D."/>
            <person name="Shen Q."/>
            <person name="Xue P."/>
            <person name="Zou S."/>
            <person name="Wang X."/>
            <person name="Liu X."/>
            <person name="Wang F."/>
            <person name="Yang Y."/>
            <person name="An X."/>
            <person name="Dong Z."/>
            <person name="Zhang K."/>
            <person name="Zhang X."/>
            <person name="Luo M.C."/>
            <person name="Dvorak J."/>
            <person name="Tong Y."/>
            <person name="Wang J."/>
            <person name="Yang H."/>
            <person name="Li Z."/>
            <person name="Wang D."/>
            <person name="Zhang A."/>
            <person name="Wang J."/>
        </authorList>
    </citation>
    <scope>NUCLEOTIDE SEQUENCE</scope>
    <source>
        <strain evidence="2">cv. G1812</strain>
    </source>
</reference>
<reference evidence="1" key="2">
    <citation type="submission" date="2018-03" db="EMBL/GenBank/DDBJ databases">
        <title>The Triticum urartu genome reveals the dynamic nature of wheat genome evolution.</title>
        <authorList>
            <person name="Ling H."/>
            <person name="Ma B."/>
            <person name="Shi X."/>
            <person name="Liu H."/>
            <person name="Dong L."/>
            <person name="Sun H."/>
            <person name="Cao Y."/>
            <person name="Gao Q."/>
            <person name="Zheng S."/>
            <person name="Li Y."/>
            <person name="Yu Y."/>
            <person name="Du H."/>
            <person name="Qi M."/>
            <person name="Li Y."/>
            <person name="Yu H."/>
            <person name="Cui Y."/>
            <person name="Wang N."/>
            <person name="Chen C."/>
            <person name="Wu H."/>
            <person name="Zhao Y."/>
            <person name="Zhang J."/>
            <person name="Li Y."/>
            <person name="Zhou W."/>
            <person name="Zhang B."/>
            <person name="Hu W."/>
            <person name="Eijk M."/>
            <person name="Tang J."/>
            <person name="Witsenboer H."/>
            <person name="Zhao S."/>
            <person name="Li Z."/>
            <person name="Zhang A."/>
            <person name="Wang D."/>
            <person name="Liang C."/>
        </authorList>
    </citation>
    <scope>NUCLEOTIDE SEQUENCE [LARGE SCALE GENOMIC DNA]</scope>
    <source>
        <strain evidence="1">cv. G1812</strain>
    </source>
</reference>
<dbReference type="PANTHER" id="PTHR33186:SF28">
    <property type="entry name" value="F-BOX DOMAIN-CONTAINING PROTEIN"/>
    <property type="match status" value="1"/>
</dbReference>
<proteinExistence type="predicted"/>
<name>A0A8R7RAQ9_TRIUA</name>
<keyword evidence="2" id="KW-1185">Reference proteome</keyword>
<accession>A0A8R7RAQ9</accession>
<protein>
    <submittedName>
        <fullName evidence="1">Uncharacterized protein</fullName>
    </submittedName>
</protein>
<organism evidence="1 2">
    <name type="scientific">Triticum urartu</name>
    <name type="common">Red wild einkorn</name>
    <name type="synonym">Crithodium urartu</name>
    <dbReference type="NCBI Taxonomy" id="4572"/>
    <lineage>
        <taxon>Eukaryota</taxon>
        <taxon>Viridiplantae</taxon>
        <taxon>Streptophyta</taxon>
        <taxon>Embryophyta</taxon>
        <taxon>Tracheophyta</taxon>
        <taxon>Spermatophyta</taxon>
        <taxon>Magnoliopsida</taxon>
        <taxon>Liliopsida</taxon>
        <taxon>Poales</taxon>
        <taxon>Poaceae</taxon>
        <taxon>BOP clade</taxon>
        <taxon>Pooideae</taxon>
        <taxon>Triticodae</taxon>
        <taxon>Triticeae</taxon>
        <taxon>Triticinae</taxon>
        <taxon>Triticum</taxon>
    </lineage>
</organism>
<evidence type="ECO:0000313" key="1">
    <source>
        <dbReference type="EnsemblPlants" id="TuG1812G0700005894.01.T02"/>
    </source>
</evidence>
<dbReference type="AlphaFoldDB" id="A0A8R7RAQ9"/>